<sequence length="975" mass="103589">MTSRSPSLPPDLAALSERLGQADGRRFWRVLEEAADSAPFQRYLAAEFPGFALPETGRRGVLRAMAASVLLAGLGGCGPEEAVPYVVQPDGAVPGRPRFYATAIPFEGHVQPVLAQTQEGRPTRLDGNPDHPLWRGMANPAALDPITQAAVLQLYDPDRSPTPRYRDRPAGWDALVRAVEERCASWAADGGRGVRLLTGPLSSPTLRRQIAGLRAKFPGLRWHSHDPLGSDGVEAASVLAFGRPLTVHRRVERAGLVVSLEDDWLGPGPAQLRDAGGWAARRRGGEGRQRLLIAESAPTMTGAQADRRLAVASARVPLLAWALGRALGVAGVEGDAVLGEAEREWVHAAAEGLRTAGPRGLVTAGPFLPVATQALAHRINHALGTGAIIHTAPILARGESLADLVADMERGVVGGLILLDTNPAYDAPEAGTFAAALERVPFRLHAGSHADETATLCHWHAPLAHPLESWSDGRAVDGTASVVQPAIRPLFGGKSVHAVLALLTGEPSADPFADPFALVRATWDGLDDAAWREALDRGFIAGTAEAEVASTPLDTALPPPVAETSALEVTIRPDPNLRAGAAANCAWLQELPTPVAKTVWGNHAAIAPALARAQGLADGDEVELAVGERRLRLPVLVQPGQAADSVALTLGHGRRRAGRVGDGVGVDVGPLRKAPSLWTRTGATLTRTGGRSAIVTTQRHHGMGEAEPIRFVTPDRPALPPIDEAPPSLHPDRPSPGIAPANAWAMAIDTDLCIGCNACVTACQAENNTPPVGREQAEMGRVMHWLRVDSYYEGPAEDPAIHALPVPCMQCEKAPCEIGCPVNATVHSPDGINEQVYNRCIGTRTCSSYCPYKVRRFNFFEYAKPRDPLTAAQYNPEVTVRARGVMEKCNYCIQRIARARQDAKRDGRDPAALAVTTACQAACPTQAIAFGDKNDPASAVAQARRDPRAYALLEEVGTRPRTTYLAKRRPGAGEG</sequence>
<dbReference type="InterPro" id="IPR017896">
    <property type="entry name" value="4Fe4S_Fe-S-bd"/>
</dbReference>
<dbReference type="NCBIfam" id="TIGR04519">
    <property type="entry name" value="MoCo_extend_TAT"/>
    <property type="match status" value="1"/>
</dbReference>
<dbReference type="PANTHER" id="PTHR42783">
    <property type="entry name" value="GLUTAMATE SYNTHASE [NADPH] SMALL CHAIN"/>
    <property type="match status" value="1"/>
</dbReference>
<keyword evidence="3" id="KW-1185">Reference proteome</keyword>
<proteinExistence type="predicted"/>
<dbReference type="RefSeq" id="WP_127001459.1">
    <property type="nucleotide sequence ID" value="NZ_JBNPXW010000001.1"/>
</dbReference>
<evidence type="ECO:0000259" key="1">
    <source>
        <dbReference type="PROSITE" id="PS51379"/>
    </source>
</evidence>
<dbReference type="InterPro" id="IPR030948">
    <property type="entry name" value="TAT_var_transloc_signal_dom"/>
</dbReference>
<comment type="caution">
    <text evidence="2">The sequence shown here is derived from an EMBL/GenBank/DDBJ whole genome shotgun (WGS) entry which is preliminary data.</text>
</comment>
<protein>
    <submittedName>
        <fullName evidence="2">4Fe-4S dicluster domain-containing protein</fullName>
    </submittedName>
</protein>
<dbReference type="Gene3D" id="3.30.2070.10">
    <property type="entry name" value="Formate dehydrogenase/DMSO reductase"/>
    <property type="match status" value="1"/>
</dbReference>
<name>A0A3S0WSV2_9PROT</name>
<dbReference type="SUPFAM" id="SSF54862">
    <property type="entry name" value="4Fe-4S ferredoxins"/>
    <property type="match status" value="1"/>
</dbReference>
<dbReference type="CDD" id="cd10551">
    <property type="entry name" value="PsrB"/>
    <property type="match status" value="1"/>
</dbReference>
<gene>
    <name evidence="2" type="ORF">EJ913_20830</name>
</gene>
<dbReference type="Proteomes" id="UP000280346">
    <property type="component" value="Unassembled WGS sequence"/>
</dbReference>
<dbReference type="Pfam" id="PF00037">
    <property type="entry name" value="Fer4"/>
    <property type="match status" value="1"/>
</dbReference>
<dbReference type="AlphaFoldDB" id="A0A3S0WSV2"/>
<dbReference type="SUPFAM" id="SSF53706">
    <property type="entry name" value="Formate dehydrogenase/DMSO reductase, domains 1-3"/>
    <property type="match status" value="1"/>
</dbReference>
<dbReference type="InterPro" id="IPR009010">
    <property type="entry name" value="Asp_de-COase-like_dom_sf"/>
</dbReference>
<dbReference type="Gene3D" id="3.40.50.740">
    <property type="match status" value="1"/>
</dbReference>
<dbReference type="Gene3D" id="2.40.40.20">
    <property type="match status" value="1"/>
</dbReference>
<evidence type="ECO:0000313" key="3">
    <source>
        <dbReference type="Proteomes" id="UP000280346"/>
    </source>
</evidence>
<evidence type="ECO:0000313" key="2">
    <source>
        <dbReference type="EMBL" id="RUQ67127.1"/>
    </source>
</evidence>
<dbReference type="EMBL" id="RZIJ01000018">
    <property type="protein sequence ID" value="RUQ67127.1"/>
    <property type="molecule type" value="Genomic_DNA"/>
</dbReference>
<dbReference type="OrthoDB" id="9779457at2"/>
<feature type="domain" description="4Fe-4S ferredoxin-type" evidence="1">
    <location>
        <begin position="744"/>
        <end position="773"/>
    </location>
</feature>
<dbReference type="PANTHER" id="PTHR42783:SF3">
    <property type="entry name" value="GLUTAMATE SYNTHASE [NADPH] SMALL CHAIN-RELATED"/>
    <property type="match status" value="1"/>
</dbReference>
<dbReference type="PROSITE" id="PS51379">
    <property type="entry name" value="4FE4S_FER_2"/>
    <property type="match status" value="1"/>
</dbReference>
<dbReference type="SUPFAM" id="SSF50692">
    <property type="entry name" value="ADC-like"/>
    <property type="match status" value="1"/>
</dbReference>
<dbReference type="Gene3D" id="3.30.70.20">
    <property type="match status" value="2"/>
</dbReference>
<organism evidence="2 3">
    <name type="scientific">Azospirillum doebereinerae</name>
    <dbReference type="NCBI Taxonomy" id="92933"/>
    <lineage>
        <taxon>Bacteria</taxon>
        <taxon>Pseudomonadati</taxon>
        <taxon>Pseudomonadota</taxon>
        <taxon>Alphaproteobacteria</taxon>
        <taxon>Rhodospirillales</taxon>
        <taxon>Azospirillaceae</taxon>
        <taxon>Azospirillum</taxon>
    </lineage>
</organism>
<accession>A0A3S0WSV2</accession>
<reference evidence="2 3" key="1">
    <citation type="submission" date="2018-12" db="EMBL/GenBank/DDBJ databases">
        <authorList>
            <person name="Yang Y."/>
        </authorList>
    </citation>
    <scope>NUCLEOTIDE SEQUENCE [LARGE SCALE GENOMIC DNA]</scope>
    <source>
        <strain evidence="2 3">GSF71</strain>
    </source>
</reference>